<gene>
    <name evidence="2" type="ORF">GSOID_T00013717001</name>
    <name evidence="1" type="ORF">GSOID_T00018000001</name>
</gene>
<keyword evidence="3" id="KW-1185">Reference proteome</keyword>
<dbReference type="Proteomes" id="UP000001307">
    <property type="component" value="Unassembled WGS sequence"/>
</dbReference>
<reference evidence="1" key="1">
    <citation type="journal article" date="2010" name="Science">
        <title>Plasticity of animal genome architecture unmasked by rapid evolution of a pelagic tunicate.</title>
        <authorList>
            <person name="Denoeud F."/>
            <person name="Henriet S."/>
            <person name="Mungpakdee S."/>
            <person name="Aury J.M."/>
            <person name="Da Silva C."/>
            <person name="Brinkmann H."/>
            <person name="Mikhaleva J."/>
            <person name="Olsen L.C."/>
            <person name="Jubin C."/>
            <person name="Canestro C."/>
            <person name="Bouquet J.M."/>
            <person name="Danks G."/>
            <person name="Poulain J."/>
            <person name="Campsteijn C."/>
            <person name="Adamski M."/>
            <person name="Cross I."/>
            <person name="Yadetie F."/>
            <person name="Muffato M."/>
            <person name="Louis A."/>
            <person name="Butcher S."/>
            <person name="Tsagkogeorga G."/>
            <person name="Konrad A."/>
            <person name="Singh S."/>
            <person name="Jensen M.F."/>
            <person name="Cong E.H."/>
            <person name="Eikeseth-Otteraa H."/>
            <person name="Noel B."/>
            <person name="Anthouard V."/>
            <person name="Porcel B.M."/>
            <person name="Kachouri-Lafond R."/>
            <person name="Nishino A."/>
            <person name="Ugolini M."/>
            <person name="Chourrout P."/>
            <person name="Nishida H."/>
            <person name="Aasland R."/>
            <person name="Huzurbazar S."/>
            <person name="Westhof E."/>
            <person name="Delsuc F."/>
            <person name="Lehrach H."/>
            <person name="Reinhardt R."/>
            <person name="Weissenbach J."/>
            <person name="Roy S.W."/>
            <person name="Artiguenave F."/>
            <person name="Postlethwait J.H."/>
            <person name="Manak J.R."/>
            <person name="Thompson E.M."/>
            <person name="Jaillon O."/>
            <person name="Du Pasquier L."/>
            <person name="Boudinot P."/>
            <person name="Liberles D.A."/>
            <person name="Volff J.N."/>
            <person name="Philippe H."/>
            <person name="Lenhard B."/>
            <person name="Roest Crollius H."/>
            <person name="Wincker P."/>
            <person name="Chourrout D."/>
        </authorList>
    </citation>
    <scope>NUCLEOTIDE SEQUENCE [LARGE SCALE GENOMIC DNA]</scope>
</reference>
<proteinExistence type="predicted"/>
<dbReference type="AlphaFoldDB" id="E4XQP5"/>
<organism evidence="1">
    <name type="scientific">Oikopleura dioica</name>
    <name type="common">Tunicate</name>
    <dbReference type="NCBI Taxonomy" id="34765"/>
    <lineage>
        <taxon>Eukaryota</taxon>
        <taxon>Metazoa</taxon>
        <taxon>Chordata</taxon>
        <taxon>Tunicata</taxon>
        <taxon>Appendicularia</taxon>
        <taxon>Copelata</taxon>
        <taxon>Oikopleuridae</taxon>
        <taxon>Oikopleura</taxon>
    </lineage>
</organism>
<dbReference type="InParanoid" id="E4XQP5"/>
<accession>E4XQP5</accession>
<dbReference type="EMBL" id="FN653107">
    <property type="protein sequence ID" value="CBY12131.1"/>
    <property type="molecule type" value="Genomic_DNA"/>
</dbReference>
<protein>
    <submittedName>
        <fullName evidence="1">Uncharacterized protein</fullName>
    </submittedName>
</protein>
<evidence type="ECO:0000313" key="3">
    <source>
        <dbReference type="Proteomes" id="UP000001307"/>
    </source>
</evidence>
<dbReference type="EMBL" id="FN653518">
    <property type="protein sequence ID" value="CBY15443.1"/>
    <property type="molecule type" value="Genomic_DNA"/>
</dbReference>
<name>E4XQP5_OIKDI</name>
<evidence type="ECO:0000313" key="1">
    <source>
        <dbReference type="EMBL" id="CBY12131.1"/>
    </source>
</evidence>
<evidence type="ECO:0000313" key="2">
    <source>
        <dbReference type="EMBL" id="CBY15443.1"/>
    </source>
</evidence>
<sequence>MGYLQSHRERNLLERFGALEQQQLPSLAGSSNLAKIAGANGE</sequence>